<name>A0A5J6L1J7_9MICO</name>
<gene>
    <name evidence="1" type="ORF">F6J85_03805</name>
</gene>
<dbReference type="KEGG" id="mlz:F6J85_03805"/>
<evidence type="ECO:0000313" key="2">
    <source>
        <dbReference type="Proteomes" id="UP000325516"/>
    </source>
</evidence>
<dbReference type="Proteomes" id="UP000325516">
    <property type="component" value="Chromosome"/>
</dbReference>
<accession>A0A5J6L1J7</accession>
<dbReference type="RefSeq" id="WP_150923894.1">
    <property type="nucleotide sequence ID" value="NZ_CP044232.1"/>
</dbReference>
<reference evidence="2" key="1">
    <citation type="submission" date="2019-09" db="EMBL/GenBank/DDBJ databases">
        <title>Mumia zhuanghuii sp. nov. isolated from the intestinal contents of plateau pika (Ochotona curzoniae) in the Qinghai-Tibet plateau of China.</title>
        <authorList>
            <person name="Tian Z."/>
        </authorList>
    </citation>
    <scope>NUCLEOTIDE SEQUENCE [LARGE SCALE GENOMIC DNA]</scope>
    <source>
        <strain evidence="2">L-031</strain>
    </source>
</reference>
<evidence type="ECO:0000313" key="1">
    <source>
        <dbReference type="EMBL" id="QEW02304.1"/>
    </source>
</evidence>
<keyword evidence="2" id="KW-1185">Reference proteome</keyword>
<organism evidence="1 2">
    <name type="scientific">Microbacterium lushaniae</name>
    <dbReference type="NCBI Taxonomy" id="2614639"/>
    <lineage>
        <taxon>Bacteria</taxon>
        <taxon>Bacillati</taxon>
        <taxon>Actinomycetota</taxon>
        <taxon>Actinomycetes</taxon>
        <taxon>Micrococcales</taxon>
        <taxon>Microbacteriaceae</taxon>
        <taxon>Microbacterium</taxon>
    </lineage>
</organism>
<dbReference type="AlphaFoldDB" id="A0A5J6L1J7"/>
<sequence length="145" mass="15351">MRGTPDAATYRIIDAFGGGGAIDDAGVADVVAALAARSGAEREAFRMPVAELARIIDAFGGGPEEPRRELTLHAGSVREIEDATVSAEAARWRCRFLGAGEGWVVTENERDRESNATPLVEHLTGMPATSRGLRTVAGLVDRFGD</sequence>
<protein>
    <submittedName>
        <fullName evidence="1">Uncharacterized protein</fullName>
    </submittedName>
</protein>
<proteinExistence type="predicted"/>
<dbReference type="EMBL" id="CP044232">
    <property type="protein sequence ID" value="QEW02304.1"/>
    <property type="molecule type" value="Genomic_DNA"/>
</dbReference>